<reference evidence="3 4" key="1">
    <citation type="submission" date="2006-01" db="EMBL/GenBank/DDBJ databases">
        <authorList>
            <person name="Hagstrom A."/>
            <person name="Ferriera S."/>
            <person name="Johnson J."/>
            <person name="Kravitz S."/>
            <person name="Halpern A."/>
            <person name="Remington K."/>
            <person name="Beeson K."/>
            <person name="Tran B."/>
            <person name="Rogers Y.-H."/>
            <person name="Friedman R."/>
            <person name="Venter J.C."/>
        </authorList>
    </citation>
    <scope>NUCLEOTIDE SEQUENCE [LARGE SCALE GENOMIC DNA]</scope>
    <source>
        <strain evidence="3 4">SKA53</strain>
    </source>
</reference>
<comment type="caution">
    <text evidence="3">The sequence shown here is derived from an EMBL/GenBank/DDBJ whole genome shotgun (WGS) entry which is preliminary data.</text>
</comment>
<feature type="compositionally biased region" description="Gly residues" evidence="1">
    <location>
        <begin position="98"/>
        <end position="123"/>
    </location>
</feature>
<name>A3V3B7_9RHOB</name>
<gene>
    <name evidence="3" type="ORF">SKA53_01221</name>
</gene>
<evidence type="ECO:0008006" key="5">
    <source>
        <dbReference type="Google" id="ProtNLM"/>
    </source>
</evidence>
<feature type="compositionally biased region" description="Acidic residues" evidence="1">
    <location>
        <begin position="124"/>
        <end position="158"/>
    </location>
</feature>
<evidence type="ECO:0000313" key="3">
    <source>
        <dbReference type="EMBL" id="EAQ06974.1"/>
    </source>
</evidence>
<feature type="chain" id="PRO_5002659960" description="PepSY domain-containing protein" evidence="2">
    <location>
        <begin position="21"/>
        <end position="158"/>
    </location>
</feature>
<dbReference type="EMBL" id="AAMS01000003">
    <property type="protein sequence ID" value="EAQ06974.1"/>
    <property type="molecule type" value="Genomic_DNA"/>
</dbReference>
<evidence type="ECO:0000256" key="1">
    <source>
        <dbReference type="SAM" id="MobiDB-lite"/>
    </source>
</evidence>
<organism evidence="3 4">
    <name type="scientific">Yoonia vestfoldensis SKA53</name>
    <dbReference type="NCBI Taxonomy" id="314232"/>
    <lineage>
        <taxon>Bacteria</taxon>
        <taxon>Pseudomonadati</taxon>
        <taxon>Pseudomonadota</taxon>
        <taxon>Alphaproteobacteria</taxon>
        <taxon>Rhodobacterales</taxon>
        <taxon>Paracoccaceae</taxon>
        <taxon>Yoonia</taxon>
    </lineage>
</organism>
<proteinExistence type="predicted"/>
<dbReference type="HOGENOM" id="CLU_1667260_0_0_5"/>
<dbReference type="STRING" id="314232.SKA53_01221"/>
<dbReference type="Proteomes" id="UP000004507">
    <property type="component" value="Unassembled WGS sequence"/>
</dbReference>
<feature type="signal peptide" evidence="2">
    <location>
        <begin position="1"/>
        <end position="20"/>
    </location>
</feature>
<evidence type="ECO:0000256" key="2">
    <source>
        <dbReference type="SAM" id="SignalP"/>
    </source>
</evidence>
<keyword evidence="4" id="KW-1185">Reference proteome</keyword>
<sequence>MMIKQLMICFLLIGSPQIVAAQSVQDQIIAQLQQQGFTQIEVSRTWLGRVRIVSLRDDLQRELVFNPQTGEILRDFWQTINGDGLASPRIVDPFRDSGSGGGQSSGGGSSEGGGSSGGDSGSGGDDDDDDDGDDDDGDDDGDDDDGDDDDGDESDDDD</sequence>
<accession>A3V3B7</accession>
<dbReference type="RefSeq" id="WP_007204204.1">
    <property type="nucleotide sequence ID" value="NZ_CH672414.1"/>
</dbReference>
<dbReference type="AlphaFoldDB" id="A3V3B7"/>
<evidence type="ECO:0000313" key="4">
    <source>
        <dbReference type="Proteomes" id="UP000004507"/>
    </source>
</evidence>
<feature type="region of interest" description="Disordered" evidence="1">
    <location>
        <begin position="85"/>
        <end position="158"/>
    </location>
</feature>
<keyword evidence="2" id="KW-0732">Signal</keyword>
<dbReference type="eggNOG" id="ENOG50332B9">
    <property type="taxonomic scope" value="Bacteria"/>
</dbReference>
<protein>
    <recommendedName>
        <fullName evidence="5">PepSY domain-containing protein</fullName>
    </recommendedName>
</protein>